<dbReference type="GO" id="GO:0016020">
    <property type="term" value="C:membrane"/>
    <property type="evidence" value="ECO:0007669"/>
    <property type="project" value="TreeGrafter"/>
</dbReference>
<keyword evidence="6" id="KW-1185">Reference proteome</keyword>
<dbReference type="PANTHER" id="PTHR44196:SF1">
    <property type="entry name" value="DEHYDROGENASE_REDUCTASE SDR FAMILY MEMBER 7B"/>
    <property type="match status" value="1"/>
</dbReference>
<reference evidence="5 6" key="1">
    <citation type="submission" date="2018-10" db="EMBL/GenBank/DDBJ databases">
        <title>Natrarchaeobius chitinivorans gen. nov., sp. nov., and Natrarchaeobius haloalkaliphilus sp. nov., alkaliphilic, chitin-utilizing haloarchaea from hypersaline alkaline lakes.</title>
        <authorList>
            <person name="Sorokin D.Y."/>
            <person name="Elcheninov A.G."/>
            <person name="Kostrikina N.A."/>
            <person name="Bale N.J."/>
            <person name="Sinninghe Damste J.S."/>
            <person name="Khijniak T.V."/>
            <person name="Kublanov I.V."/>
            <person name="Toshchakov S.V."/>
        </authorList>
    </citation>
    <scope>NUCLEOTIDE SEQUENCE [LARGE SCALE GENOMIC DNA]</scope>
    <source>
        <strain evidence="5 6">AArcht7</strain>
    </source>
</reference>
<keyword evidence="2" id="KW-0560">Oxidoreductase</keyword>
<dbReference type="CDD" id="cd05233">
    <property type="entry name" value="SDR_c"/>
    <property type="match status" value="1"/>
</dbReference>
<dbReference type="Gene3D" id="3.40.50.720">
    <property type="entry name" value="NAD(P)-binding Rossmann-like Domain"/>
    <property type="match status" value="1"/>
</dbReference>
<evidence type="ECO:0000256" key="4">
    <source>
        <dbReference type="SAM" id="MobiDB-lite"/>
    </source>
</evidence>
<dbReference type="InterPro" id="IPR020904">
    <property type="entry name" value="Sc_DH/Rdtase_CS"/>
</dbReference>
<dbReference type="Pfam" id="PF00106">
    <property type="entry name" value="adh_short"/>
    <property type="match status" value="1"/>
</dbReference>
<dbReference type="PANTHER" id="PTHR44196">
    <property type="entry name" value="DEHYDROGENASE/REDUCTASE SDR FAMILY MEMBER 7B"/>
    <property type="match status" value="1"/>
</dbReference>
<dbReference type="GO" id="GO:0016491">
    <property type="term" value="F:oxidoreductase activity"/>
    <property type="evidence" value="ECO:0007669"/>
    <property type="project" value="UniProtKB-KW"/>
</dbReference>
<dbReference type="PRINTS" id="PR00080">
    <property type="entry name" value="SDRFAMILY"/>
</dbReference>
<gene>
    <name evidence="5" type="ORF">EA472_03215</name>
</gene>
<evidence type="ECO:0000313" key="5">
    <source>
        <dbReference type="EMBL" id="RQH02324.1"/>
    </source>
</evidence>
<evidence type="ECO:0000256" key="2">
    <source>
        <dbReference type="ARBA" id="ARBA00023002"/>
    </source>
</evidence>
<feature type="region of interest" description="Disordered" evidence="4">
    <location>
        <begin position="191"/>
        <end position="213"/>
    </location>
</feature>
<proteinExistence type="inferred from homology"/>
<dbReference type="SUPFAM" id="SSF51735">
    <property type="entry name" value="NAD(P)-binding Rossmann-fold domains"/>
    <property type="match status" value="1"/>
</dbReference>
<sequence>MRLRNSTIVVTGASNGLGRAMATAYAEEGARVVCASRSADRLSTIADELSEREGTAVAIPTDVRSWEDVRSLVRETTERVGEIDVFVNNAGITQLNVAGEPSYRPVSDVPVDAWDAILETNLRGPFLCTKAVLPGMLERDSGRLIHVSSGHGIRAQPNRSPYVASKFGLEGLHETVSRELEGTGVDSIALRPPDGGVYTERKGENDTSRETYRHESPTVIAKTAVRLAAGEGENGGRYVARADGETYTTYATGDDPREE</sequence>
<evidence type="ECO:0000256" key="3">
    <source>
        <dbReference type="RuleBase" id="RU000363"/>
    </source>
</evidence>
<evidence type="ECO:0000256" key="1">
    <source>
        <dbReference type="ARBA" id="ARBA00006484"/>
    </source>
</evidence>
<dbReference type="OrthoDB" id="7442at2157"/>
<dbReference type="PRINTS" id="PR00081">
    <property type="entry name" value="GDHRDH"/>
</dbReference>
<feature type="compositionally biased region" description="Basic and acidic residues" evidence="4">
    <location>
        <begin position="199"/>
        <end position="213"/>
    </location>
</feature>
<evidence type="ECO:0000313" key="6">
    <source>
        <dbReference type="Proteomes" id="UP000281431"/>
    </source>
</evidence>
<name>A0A3N6MED2_NATCH</name>
<dbReference type="AlphaFoldDB" id="A0A3N6MED2"/>
<accession>A0A3N6MED2</accession>
<dbReference type="Proteomes" id="UP000281431">
    <property type="component" value="Unassembled WGS sequence"/>
</dbReference>
<dbReference type="PROSITE" id="PS00061">
    <property type="entry name" value="ADH_SHORT"/>
    <property type="match status" value="1"/>
</dbReference>
<dbReference type="EMBL" id="REFZ01000002">
    <property type="protein sequence ID" value="RQH02324.1"/>
    <property type="molecule type" value="Genomic_DNA"/>
</dbReference>
<dbReference type="InterPro" id="IPR036291">
    <property type="entry name" value="NAD(P)-bd_dom_sf"/>
</dbReference>
<protein>
    <submittedName>
        <fullName evidence="5">SDR family oxidoreductase</fullName>
    </submittedName>
</protein>
<dbReference type="InterPro" id="IPR002347">
    <property type="entry name" value="SDR_fam"/>
</dbReference>
<organism evidence="5 6">
    <name type="scientific">Natrarchaeobius chitinivorans</name>
    <dbReference type="NCBI Taxonomy" id="1679083"/>
    <lineage>
        <taxon>Archaea</taxon>
        <taxon>Methanobacteriati</taxon>
        <taxon>Methanobacteriota</taxon>
        <taxon>Stenosarchaea group</taxon>
        <taxon>Halobacteria</taxon>
        <taxon>Halobacteriales</taxon>
        <taxon>Natrialbaceae</taxon>
        <taxon>Natrarchaeobius</taxon>
    </lineage>
</organism>
<comment type="caution">
    <text evidence="5">The sequence shown here is derived from an EMBL/GenBank/DDBJ whole genome shotgun (WGS) entry which is preliminary data.</text>
</comment>
<comment type="similarity">
    <text evidence="1 3">Belongs to the short-chain dehydrogenases/reductases (SDR) family.</text>
</comment>